<gene>
    <name evidence="4" type="primary">LOC106476264</name>
</gene>
<proteinExistence type="predicted"/>
<feature type="domain" description="Phospholipid/glycerol acyltransferase" evidence="2">
    <location>
        <begin position="131"/>
        <end position="232"/>
    </location>
</feature>
<sequence length="232" mass="26966">MTKVLRGKTYIDILYDRRKFGDLEWVTRDWTCAKYQFSKDRSPKQIQHEVFESPRVQYIIKEICDEKKMSQEEVTKAAEKILQEMSHNLQLSAIRLFGFLLAKFKKQVYTSIYVNLDGIEQLRACSVEYPVLLLPTHRSYVDFLLISYVCYHFNLPIPAIAAGLDFLGLKALNLLLRNSGAFFIRRLFGGDKLYWAVFTEYVQNQLLGGEAPLEFFVEGTRSRTAKSLNPKL</sequence>
<reference evidence="4" key="1">
    <citation type="submission" date="2025-08" db="UniProtKB">
        <authorList>
            <consortium name="RefSeq"/>
        </authorList>
    </citation>
    <scope>IDENTIFICATION</scope>
    <source>
        <tissue evidence="4">Muscle</tissue>
    </source>
</reference>
<dbReference type="Pfam" id="PF01553">
    <property type="entry name" value="Acyltransferase"/>
    <property type="match status" value="1"/>
</dbReference>
<evidence type="ECO:0000259" key="2">
    <source>
        <dbReference type="SMART" id="SM00563"/>
    </source>
</evidence>
<comment type="subcellular location">
    <subcellularLocation>
        <location evidence="1">Endomembrane system</location>
        <topology evidence="1">Peripheral membrane protein</topology>
    </subcellularLocation>
</comment>
<dbReference type="SMART" id="SM00563">
    <property type="entry name" value="PlsC"/>
    <property type="match status" value="1"/>
</dbReference>
<protein>
    <submittedName>
        <fullName evidence="4">Dihydroxyacetone phosphate acyltransferase-like</fullName>
    </submittedName>
</protein>
<dbReference type="Proteomes" id="UP000694941">
    <property type="component" value="Unplaced"/>
</dbReference>
<dbReference type="PANTHER" id="PTHR12563">
    <property type="entry name" value="GLYCEROL-3-PHOSPHATE ACYLTRANSFERASE"/>
    <property type="match status" value="1"/>
</dbReference>
<dbReference type="InterPro" id="IPR002123">
    <property type="entry name" value="Plipid/glycerol_acylTrfase"/>
</dbReference>
<dbReference type="PANTHER" id="PTHR12563:SF17">
    <property type="entry name" value="DIHYDROXYACETONE PHOSPHATE ACYLTRANSFERASE"/>
    <property type="match status" value="1"/>
</dbReference>
<organism evidence="3 4">
    <name type="scientific">Limulus polyphemus</name>
    <name type="common">Atlantic horseshoe crab</name>
    <dbReference type="NCBI Taxonomy" id="6850"/>
    <lineage>
        <taxon>Eukaryota</taxon>
        <taxon>Metazoa</taxon>
        <taxon>Ecdysozoa</taxon>
        <taxon>Arthropoda</taxon>
        <taxon>Chelicerata</taxon>
        <taxon>Merostomata</taxon>
        <taxon>Xiphosura</taxon>
        <taxon>Limulidae</taxon>
        <taxon>Limulus</taxon>
    </lineage>
</organism>
<feature type="non-terminal residue" evidence="4">
    <location>
        <position position="232"/>
    </location>
</feature>
<evidence type="ECO:0000313" key="4">
    <source>
        <dbReference type="RefSeq" id="XP_013792383.1"/>
    </source>
</evidence>
<dbReference type="InterPro" id="IPR022284">
    <property type="entry name" value="GPAT/DHAPAT"/>
</dbReference>
<accession>A0ABM1C126</accession>
<dbReference type="SUPFAM" id="SSF69593">
    <property type="entry name" value="Glycerol-3-phosphate (1)-acyltransferase"/>
    <property type="match status" value="1"/>
</dbReference>
<dbReference type="RefSeq" id="XP_013792383.1">
    <property type="nucleotide sequence ID" value="XM_013936929.2"/>
</dbReference>
<dbReference type="GeneID" id="106476264"/>
<keyword evidence="3" id="KW-1185">Reference proteome</keyword>
<name>A0ABM1C126_LIMPO</name>
<evidence type="ECO:0000313" key="3">
    <source>
        <dbReference type="Proteomes" id="UP000694941"/>
    </source>
</evidence>
<evidence type="ECO:0000256" key="1">
    <source>
        <dbReference type="ARBA" id="ARBA00004184"/>
    </source>
</evidence>